<sequence length="307" mass="33270">MDLVRHLYYFTVVAEERHFGNAAIRLGMAQPPLSQRIKRLEEELGARLFDRSARQVRLTEAGRLLLPEAREVVARVERLRELVRHGEARTLKVALPPDLGARTIAALVARFREENQGLRLAPAEMWTADQVSALSEGVIDVGVVRHPVTAPGLRFGQVLVQTPGVLLAETDPLAAASSVHLQDLAGRELLLFPQDGEPGAHAETLSDCRRNGFVPVEVHHGIGLGLVLAGSAVAFGAEVSLPGVVWRPLLGSPLAWRVSTAWRAETPEVMAFAAAAVRTLKESAGMTEEGAALARQVRRRPAMGFLA</sequence>
<evidence type="ECO:0000256" key="4">
    <source>
        <dbReference type="ARBA" id="ARBA00023163"/>
    </source>
</evidence>
<evidence type="ECO:0000256" key="3">
    <source>
        <dbReference type="ARBA" id="ARBA00023125"/>
    </source>
</evidence>
<dbReference type="Pfam" id="PF03466">
    <property type="entry name" value="LysR_substrate"/>
    <property type="match status" value="1"/>
</dbReference>
<dbReference type="InterPro" id="IPR005119">
    <property type="entry name" value="LysR_subst-bd"/>
</dbReference>
<evidence type="ECO:0000259" key="5">
    <source>
        <dbReference type="PROSITE" id="PS50931"/>
    </source>
</evidence>
<gene>
    <name evidence="6" type="ORF">H4W81_008573</name>
</gene>
<accession>A0ABR9KUS5</accession>
<keyword evidence="2" id="KW-0805">Transcription regulation</keyword>
<dbReference type="EMBL" id="JADBEF010000001">
    <property type="protein sequence ID" value="MBE1565794.1"/>
    <property type="molecule type" value="Genomic_DNA"/>
</dbReference>
<comment type="caution">
    <text evidence="6">The sequence shown here is derived from an EMBL/GenBank/DDBJ whole genome shotgun (WGS) entry which is preliminary data.</text>
</comment>
<comment type="similarity">
    <text evidence="1">Belongs to the LysR transcriptional regulatory family.</text>
</comment>
<reference evidence="6 7" key="1">
    <citation type="submission" date="2020-10" db="EMBL/GenBank/DDBJ databases">
        <title>Sequencing the genomes of 1000 actinobacteria strains.</title>
        <authorList>
            <person name="Klenk H.-P."/>
        </authorList>
    </citation>
    <scope>NUCLEOTIDE SEQUENCE [LARGE SCALE GENOMIC DNA]</scope>
    <source>
        <strain evidence="6 7">DSM 43748</strain>
    </source>
</reference>
<dbReference type="Gene3D" id="3.40.190.10">
    <property type="entry name" value="Periplasmic binding protein-like II"/>
    <property type="match status" value="2"/>
</dbReference>
<dbReference type="InterPro" id="IPR036388">
    <property type="entry name" value="WH-like_DNA-bd_sf"/>
</dbReference>
<evidence type="ECO:0000256" key="1">
    <source>
        <dbReference type="ARBA" id="ARBA00009437"/>
    </source>
</evidence>
<proteinExistence type="inferred from homology"/>
<keyword evidence="3 6" id="KW-0238">DNA-binding</keyword>
<dbReference type="InterPro" id="IPR036390">
    <property type="entry name" value="WH_DNA-bd_sf"/>
</dbReference>
<keyword evidence="7" id="KW-1185">Reference proteome</keyword>
<keyword evidence="4" id="KW-0804">Transcription</keyword>
<organism evidence="6 7">
    <name type="scientific">Nonomuraea africana</name>
    <dbReference type="NCBI Taxonomy" id="46171"/>
    <lineage>
        <taxon>Bacteria</taxon>
        <taxon>Bacillati</taxon>
        <taxon>Actinomycetota</taxon>
        <taxon>Actinomycetes</taxon>
        <taxon>Streptosporangiales</taxon>
        <taxon>Streptosporangiaceae</taxon>
        <taxon>Nonomuraea</taxon>
    </lineage>
</organism>
<dbReference type="Pfam" id="PF00126">
    <property type="entry name" value="HTH_1"/>
    <property type="match status" value="1"/>
</dbReference>
<dbReference type="SUPFAM" id="SSF53850">
    <property type="entry name" value="Periplasmic binding protein-like II"/>
    <property type="match status" value="1"/>
</dbReference>
<dbReference type="PROSITE" id="PS50931">
    <property type="entry name" value="HTH_LYSR"/>
    <property type="match status" value="1"/>
</dbReference>
<feature type="domain" description="HTH lysR-type" evidence="5">
    <location>
        <begin position="1"/>
        <end position="59"/>
    </location>
</feature>
<dbReference type="Proteomes" id="UP000661607">
    <property type="component" value="Unassembled WGS sequence"/>
</dbReference>
<protein>
    <submittedName>
        <fullName evidence="6">DNA-binding transcriptional LysR family regulator</fullName>
    </submittedName>
</protein>
<dbReference type="InterPro" id="IPR000847">
    <property type="entry name" value="LysR_HTH_N"/>
</dbReference>
<dbReference type="PRINTS" id="PR00039">
    <property type="entry name" value="HTHLYSR"/>
</dbReference>
<dbReference type="RefSeq" id="WP_192779944.1">
    <property type="nucleotide sequence ID" value="NZ_BAAASY010000010.1"/>
</dbReference>
<dbReference type="SUPFAM" id="SSF46785">
    <property type="entry name" value="Winged helix' DNA-binding domain"/>
    <property type="match status" value="1"/>
</dbReference>
<evidence type="ECO:0000313" key="6">
    <source>
        <dbReference type="EMBL" id="MBE1565794.1"/>
    </source>
</evidence>
<dbReference type="Gene3D" id="1.10.10.10">
    <property type="entry name" value="Winged helix-like DNA-binding domain superfamily/Winged helix DNA-binding domain"/>
    <property type="match status" value="1"/>
</dbReference>
<name>A0ABR9KUS5_9ACTN</name>
<evidence type="ECO:0000256" key="2">
    <source>
        <dbReference type="ARBA" id="ARBA00023015"/>
    </source>
</evidence>
<dbReference type="GO" id="GO:0003677">
    <property type="term" value="F:DNA binding"/>
    <property type="evidence" value="ECO:0007669"/>
    <property type="project" value="UniProtKB-KW"/>
</dbReference>
<dbReference type="PANTHER" id="PTHR30346">
    <property type="entry name" value="TRANSCRIPTIONAL DUAL REGULATOR HCAR-RELATED"/>
    <property type="match status" value="1"/>
</dbReference>
<evidence type="ECO:0000313" key="7">
    <source>
        <dbReference type="Proteomes" id="UP000661607"/>
    </source>
</evidence>
<dbReference type="CDD" id="cd08414">
    <property type="entry name" value="PBP2_LTTR_aromatics_like"/>
    <property type="match status" value="1"/>
</dbReference>
<dbReference type="PANTHER" id="PTHR30346:SF0">
    <property type="entry name" value="HCA OPERON TRANSCRIPTIONAL ACTIVATOR HCAR"/>
    <property type="match status" value="1"/>
</dbReference>